<evidence type="ECO:0000256" key="2">
    <source>
        <dbReference type="ARBA" id="ARBA00022656"/>
    </source>
</evidence>
<dbReference type="Pfam" id="PF00555">
    <property type="entry name" value="Endotoxin_M"/>
    <property type="match status" value="1"/>
</dbReference>
<accession>V9HXE4</accession>
<dbReference type="Gene3D" id="2.60.120.260">
    <property type="entry name" value="Galactose-binding domain-like"/>
    <property type="match status" value="1"/>
</dbReference>
<proteinExistence type="inferred from homology"/>
<keyword evidence="2" id="KW-0800">Toxin</keyword>
<keyword evidence="3" id="KW-0749">Sporulation</keyword>
<dbReference type="InterPro" id="IPR036716">
    <property type="entry name" value="Pest_crys_N_sf"/>
</dbReference>
<dbReference type="Gene3D" id="1.20.190.10">
    <property type="entry name" value="Pesticidal crystal protein, N-terminal domain"/>
    <property type="match status" value="1"/>
</dbReference>
<dbReference type="GO" id="GO:0090729">
    <property type="term" value="F:toxin activity"/>
    <property type="evidence" value="ECO:0007669"/>
    <property type="project" value="UniProtKB-KW"/>
</dbReference>
<dbReference type="GO" id="GO:0001907">
    <property type="term" value="P:symbiont-mediated killing of host cell"/>
    <property type="evidence" value="ECO:0007669"/>
    <property type="project" value="InterPro"/>
</dbReference>
<gene>
    <name evidence="9" type="primary">cry62Aa1</name>
</gene>
<dbReference type="Pfam" id="PF03945">
    <property type="entry name" value="Endotoxin_N"/>
    <property type="match status" value="1"/>
</dbReference>
<dbReference type="SMR" id="V9HXE4"/>
<dbReference type="InterPro" id="IPR008979">
    <property type="entry name" value="Galactose-bd-like_sf"/>
</dbReference>
<keyword evidence="4" id="KW-0843">Virulence</keyword>
<evidence type="ECO:0000313" key="9">
    <source>
        <dbReference type="EMBL" id="ADK91079.1"/>
    </source>
</evidence>
<dbReference type="SUPFAM" id="SSF49785">
    <property type="entry name" value="Galactose-binding domain-like"/>
    <property type="match status" value="1"/>
</dbReference>
<dbReference type="InterPro" id="IPR005638">
    <property type="entry name" value="Pest_crys_dom-III"/>
</dbReference>
<feature type="domain" description="Pesticidal crystal protein" evidence="6">
    <location>
        <begin position="335"/>
        <end position="534"/>
    </location>
</feature>
<dbReference type="SUPFAM" id="SSF56849">
    <property type="entry name" value="delta-Endotoxin (insectocide), N-terminal domain"/>
    <property type="match status" value="1"/>
</dbReference>
<dbReference type="PANTHER" id="PTHR37003">
    <property type="entry name" value="ENDOTOXIN_N DOMAIN-CONTAINING PROTEIN-RELATED"/>
    <property type="match status" value="1"/>
</dbReference>
<evidence type="ECO:0000259" key="6">
    <source>
        <dbReference type="Pfam" id="PF00555"/>
    </source>
</evidence>
<reference evidence="9" key="1">
    <citation type="submission" date="2010-04" db="EMBL/GenBank/DDBJ databases">
        <title>Cloning a novel insecticidal and cancer cell-killing Cry protein gene from a Bacillus thuringiensis strain ST7.</title>
        <authorList>
            <person name="Zhu J."/>
            <person name="Li P."/>
            <person name="Zheng A."/>
            <person name="Liang H."/>
            <person name="Li Q."/>
        </authorList>
    </citation>
    <scope>NUCLEOTIDE SEQUENCE</scope>
    <source>
        <strain evidence="9">ST7</strain>
    </source>
</reference>
<feature type="domain" description="Pesticidal crystal protein" evidence="7">
    <location>
        <begin position="545"/>
        <end position="680"/>
    </location>
</feature>
<dbReference type="InterPro" id="IPR038979">
    <property type="entry name" value="Pest_crys"/>
</dbReference>
<evidence type="ECO:0000256" key="5">
    <source>
        <dbReference type="ARBA" id="ARBA00029653"/>
    </source>
</evidence>
<evidence type="ECO:0000256" key="4">
    <source>
        <dbReference type="ARBA" id="ARBA00023026"/>
    </source>
</evidence>
<sequence>MNQNCKKDKLKLSDSGNRSCQPRYPFAKEAGSELQNINYKDWLVMCLDEKQSISNNQQRAVIDSALLTTSDITQTILNIGNTATSLRSPGMIAGQILLLVIRFLWTKISGQRKWTEMIKTVELLIKKALIQQMYDEAVSRLEGLEDVVDRYLKALDDLHIDPTNLTLQEEVRIRFDAADTAFIAAMPQFRPGVAGGDPQVLLLPVYTQAANLHLLLLRDAIAFGGEWGMDPATINTNYNVFLTRLSSYTDHCRNTYDSGLQKAHQLPPNYDYKSNDFPWISPSLKDGVWGFEEGYWRHVIDWNYFNNYRRDMTIIVLDVVSLWPTYDARMFPIPVKIELTRELYSELMGQNNGENQDQIESMIVRSPHLFTWLKTIKIGTKQPKSNCSQIDQYADIKVTLHHTNDNNLWDQTTVIAAPRTGEQVLENSSFGRVELSGTYSPYMFRFYTPYNGGGYFVGRDVPNTTCYSPHCNGWGGCSQSLSQIRWYIGTEIPSSSLPHSHRLSYIDGCTTTEPYFDKSTYISAWVFAWTHNSVGPNNTIFSDKITQIPAVKGNGLENIATGTATVRRGTGSTGGDFVQLIGNTPAGEGRLHISFTSLGARNYRVRFRYGSTTGGRLRVSTPTGNKYTNIQRTYGGGLPTAYNEFQYADLGVQTVYANHWFVIVAETGTNVIIDKIEFIPA</sequence>
<evidence type="ECO:0000259" key="7">
    <source>
        <dbReference type="Pfam" id="PF03944"/>
    </source>
</evidence>
<dbReference type="AlphaFoldDB" id="V9HXE4"/>
<dbReference type="GO" id="GO:0005102">
    <property type="term" value="F:signaling receptor binding"/>
    <property type="evidence" value="ECO:0007669"/>
    <property type="project" value="InterPro"/>
</dbReference>
<dbReference type="GO" id="GO:0030435">
    <property type="term" value="P:sporulation resulting in formation of a cellular spore"/>
    <property type="evidence" value="ECO:0007669"/>
    <property type="project" value="UniProtKB-KW"/>
</dbReference>
<dbReference type="Gene3D" id="2.100.10.10">
    <property type="entry name" value="Pesticidal crystal protein, central domain"/>
    <property type="match status" value="1"/>
</dbReference>
<dbReference type="CDD" id="cd04085">
    <property type="entry name" value="delta_endotoxin_C"/>
    <property type="match status" value="1"/>
</dbReference>
<evidence type="ECO:0000256" key="1">
    <source>
        <dbReference type="ARBA" id="ARBA00007819"/>
    </source>
</evidence>
<dbReference type="InterPro" id="IPR001178">
    <property type="entry name" value="Pest_cryst_dom_II"/>
</dbReference>
<dbReference type="InterPro" id="IPR036399">
    <property type="entry name" value="Pest_cryst_cen_dom_sf"/>
</dbReference>
<evidence type="ECO:0000259" key="8">
    <source>
        <dbReference type="Pfam" id="PF03945"/>
    </source>
</evidence>
<organism evidence="9">
    <name type="scientific">Bacillus thuringiensis</name>
    <dbReference type="NCBI Taxonomy" id="1428"/>
    <lineage>
        <taxon>Bacteria</taxon>
        <taxon>Bacillati</taxon>
        <taxon>Bacillota</taxon>
        <taxon>Bacilli</taxon>
        <taxon>Bacillales</taxon>
        <taxon>Bacillaceae</taxon>
        <taxon>Bacillus</taxon>
        <taxon>Bacillus cereus group</taxon>
    </lineage>
</organism>
<feature type="domain" description="Pesticidal crystal protein" evidence="8">
    <location>
        <begin position="93"/>
        <end position="265"/>
    </location>
</feature>
<dbReference type="SUPFAM" id="SSF51096">
    <property type="entry name" value="delta-Endotoxin (insectocide), middle domain"/>
    <property type="match status" value="1"/>
</dbReference>
<dbReference type="PANTHER" id="PTHR37003:SF2">
    <property type="entry name" value="PESTICIDAL CRYSTAL PROTEIN N-TERMINAL DOMAIN-CONTAINING PROTEIN"/>
    <property type="match status" value="1"/>
</dbReference>
<protein>
    <recommendedName>
        <fullName evidence="5">Crystaline entomocidal protoxin</fullName>
    </recommendedName>
</protein>
<dbReference type="Pfam" id="PF03944">
    <property type="entry name" value="Endotoxin_C"/>
    <property type="match status" value="1"/>
</dbReference>
<name>V9HXE4_BACTU</name>
<dbReference type="InterPro" id="IPR005639">
    <property type="entry name" value="Pest_crys_dom_I"/>
</dbReference>
<dbReference type="EMBL" id="HM054509">
    <property type="protein sequence ID" value="ADK91079.1"/>
    <property type="molecule type" value="Genomic_DNA"/>
</dbReference>
<evidence type="ECO:0000256" key="3">
    <source>
        <dbReference type="ARBA" id="ARBA00022969"/>
    </source>
</evidence>
<comment type="similarity">
    <text evidence="1">Belongs to the delta endotoxin family.</text>
</comment>